<dbReference type="Gene3D" id="6.10.330.20">
    <property type="match status" value="1"/>
</dbReference>
<dbReference type="InterPro" id="IPR010729">
    <property type="entry name" value="Ribosomal_uL29_mit"/>
</dbReference>
<keyword evidence="3" id="KW-0689">Ribosomal protein</keyword>
<protein>
    <recommendedName>
        <fullName evidence="6">Large ribosomal subunit protein uL29m</fullName>
    </recommendedName>
</protein>
<dbReference type="InterPro" id="IPR036049">
    <property type="entry name" value="Ribosomal_uL29_sf"/>
</dbReference>
<dbReference type="GO" id="GO:0003735">
    <property type="term" value="F:structural constituent of ribosome"/>
    <property type="evidence" value="ECO:0007669"/>
    <property type="project" value="InterPro"/>
</dbReference>
<evidence type="ECO:0000256" key="3">
    <source>
        <dbReference type="ARBA" id="ARBA00022980"/>
    </source>
</evidence>
<evidence type="ECO:0000256" key="2">
    <source>
        <dbReference type="ARBA" id="ARBA00009254"/>
    </source>
</evidence>
<evidence type="ECO:0000256" key="6">
    <source>
        <dbReference type="ARBA" id="ARBA00035289"/>
    </source>
</evidence>
<evidence type="ECO:0000313" key="7">
    <source>
        <dbReference type="EMBL" id="TMW59676.1"/>
    </source>
</evidence>
<comment type="caution">
    <text evidence="7">The sequence shown here is derived from an EMBL/GenBank/DDBJ whole genome shotgun (WGS) entry which is preliminary data.</text>
</comment>
<comment type="similarity">
    <text evidence="2">Belongs to the universal ribosomal protein uL29 family.</text>
</comment>
<organism evidence="7 8">
    <name type="scientific">Pythium oligandrum</name>
    <name type="common">Mycoparasitic fungus</name>
    <dbReference type="NCBI Taxonomy" id="41045"/>
    <lineage>
        <taxon>Eukaryota</taxon>
        <taxon>Sar</taxon>
        <taxon>Stramenopiles</taxon>
        <taxon>Oomycota</taxon>
        <taxon>Peronosporomycetes</taxon>
        <taxon>Pythiales</taxon>
        <taxon>Pythiaceae</taxon>
        <taxon>Pythium</taxon>
    </lineage>
</organism>
<evidence type="ECO:0000256" key="1">
    <source>
        <dbReference type="ARBA" id="ARBA00004173"/>
    </source>
</evidence>
<keyword evidence="8" id="KW-1185">Reference proteome</keyword>
<dbReference type="GO" id="GO:0005762">
    <property type="term" value="C:mitochondrial large ribosomal subunit"/>
    <property type="evidence" value="ECO:0007669"/>
    <property type="project" value="TreeGrafter"/>
</dbReference>
<dbReference type="Proteomes" id="UP000794436">
    <property type="component" value="Unassembled WGS sequence"/>
</dbReference>
<gene>
    <name evidence="7" type="ORF">Poli38472_004745</name>
</gene>
<comment type="subcellular location">
    <subcellularLocation>
        <location evidence="1">Mitochondrion</location>
    </subcellularLocation>
</comment>
<evidence type="ECO:0000256" key="5">
    <source>
        <dbReference type="ARBA" id="ARBA00023274"/>
    </source>
</evidence>
<evidence type="ECO:0000256" key="4">
    <source>
        <dbReference type="ARBA" id="ARBA00023128"/>
    </source>
</evidence>
<dbReference type="PANTHER" id="PTHR21183">
    <property type="entry name" value="RIBOSOMAL PROTEIN L47, MITOCHONDRIAL-RELATED"/>
    <property type="match status" value="1"/>
</dbReference>
<dbReference type="EMBL" id="SPLM01000109">
    <property type="protein sequence ID" value="TMW59676.1"/>
    <property type="molecule type" value="Genomic_DNA"/>
</dbReference>
<dbReference type="Pfam" id="PF06984">
    <property type="entry name" value="MRP-L47"/>
    <property type="match status" value="1"/>
</dbReference>
<sequence>MMGAMRLSSGRVSVLPRRGIEEFFPVQQAAGEGAKRDSLTKVPGTVGQAKVLVGGDWKAWMLRQKSTDDLHKLWYVLLKERNALLTERAHARAKGIQMPNPERRTKVKKSMARIKLVLHERSQVYQANQAAKAQGAQQE</sequence>
<dbReference type="InterPro" id="IPR038340">
    <property type="entry name" value="MRP-L47_sf"/>
</dbReference>
<evidence type="ECO:0000313" key="8">
    <source>
        <dbReference type="Proteomes" id="UP000794436"/>
    </source>
</evidence>
<dbReference type="GO" id="GO:0032543">
    <property type="term" value="P:mitochondrial translation"/>
    <property type="evidence" value="ECO:0007669"/>
    <property type="project" value="TreeGrafter"/>
</dbReference>
<dbReference type="OrthoDB" id="270763at2759"/>
<dbReference type="NCBIfam" id="TIGR00012">
    <property type="entry name" value="L29"/>
    <property type="match status" value="1"/>
</dbReference>
<accession>A0A8K1CAF4</accession>
<reference evidence="7" key="1">
    <citation type="submission" date="2019-03" db="EMBL/GenBank/DDBJ databases">
        <title>Long read genome sequence of the mycoparasitic Pythium oligandrum ATCC 38472 isolated from sugarbeet rhizosphere.</title>
        <authorList>
            <person name="Gaulin E."/>
        </authorList>
    </citation>
    <scope>NUCLEOTIDE SEQUENCE</scope>
    <source>
        <strain evidence="7">ATCC 38472_TT</strain>
    </source>
</reference>
<dbReference type="InterPro" id="IPR001854">
    <property type="entry name" value="Ribosomal_uL29"/>
</dbReference>
<keyword evidence="5" id="KW-0687">Ribonucleoprotein</keyword>
<proteinExistence type="inferred from homology"/>
<name>A0A8K1CAF4_PYTOL</name>
<dbReference type="AlphaFoldDB" id="A0A8K1CAF4"/>
<dbReference type="PANTHER" id="PTHR21183:SF18">
    <property type="entry name" value="LARGE RIBOSOMAL SUBUNIT PROTEIN UL29M"/>
    <property type="match status" value="1"/>
</dbReference>
<keyword evidence="4" id="KW-0496">Mitochondrion</keyword>
<dbReference type="SUPFAM" id="SSF46561">
    <property type="entry name" value="Ribosomal protein L29 (L29p)"/>
    <property type="match status" value="1"/>
</dbReference>